<feature type="binding site" description="axial binding residue" evidence="11">
    <location>
        <position position="393"/>
    </location>
    <ligand>
        <name>heme</name>
        <dbReference type="ChEBI" id="CHEBI:30413"/>
    </ligand>
    <ligandPart>
        <name>Fe</name>
        <dbReference type="ChEBI" id="CHEBI:18248"/>
    </ligandPart>
</feature>
<evidence type="ECO:0000256" key="2">
    <source>
        <dbReference type="ARBA" id="ARBA00010617"/>
    </source>
</evidence>
<dbReference type="GO" id="GO:0005789">
    <property type="term" value="C:endoplasmic reticulum membrane"/>
    <property type="evidence" value="ECO:0007669"/>
    <property type="project" value="UniProtKB-SubCell"/>
</dbReference>
<evidence type="ECO:0000256" key="11">
    <source>
        <dbReference type="PIRSR" id="PIRSR602401-1"/>
    </source>
</evidence>
<dbReference type="GO" id="GO:0042446">
    <property type="term" value="P:hormone biosynthetic process"/>
    <property type="evidence" value="ECO:0007669"/>
    <property type="project" value="TreeGrafter"/>
</dbReference>
<protein>
    <recommendedName>
        <fullName evidence="13">Cytochrome P450 1A</fullName>
        <ecNumber evidence="13">1.14.14.1</ecNumber>
    </recommendedName>
</protein>
<accession>A0AAV7TYP0</accession>
<dbReference type="GO" id="GO:0005506">
    <property type="term" value="F:iron ion binding"/>
    <property type="evidence" value="ECO:0007669"/>
    <property type="project" value="UniProtKB-UniRule"/>
</dbReference>
<evidence type="ECO:0000256" key="1">
    <source>
        <dbReference type="ARBA" id="ARBA00001971"/>
    </source>
</evidence>
<evidence type="ECO:0000256" key="10">
    <source>
        <dbReference type="ARBA" id="ARBA00023136"/>
    </source>
</evidence>
<comment type="caution">
    <text evidence="14">The sequence shown here is derived from an EMBL/GenBank/DDBJ whole genome shotgun (WGS) entry which is preliminary data.</text>
</comment>
<evidence type="ECO:0000256" key="13">
    <source>
        <dbReference type="RuleBase" id="RU368045"/>
    </source>
</evidence>
<evidence type="ECO:0000256" key="6">
    <source>
        <dbReference type="ARBA" id="ARBA00022848"/>
    </source>
</evidence>
<keyword evidence="5 13" id="KW-0256">Endoplasmic reticulum</keyword>
<dbReference type="CDD" id="cd20676">
    <property type="entry name" value="CYP1A"/>
    <property type="match status" value="1"/>
</dbReference>
<keyword evidence="10" id="KW-0472">Membrane</keyword>
<reference evidence="14" key="1">
    <citation type="journal article" date="2022" name="bioRxiv">
        <title>Sequencing and chromosome-scale assembly of the giantPleurodeles waltlgenome.</title>
        <authorList>
            <person name="Brown T."/>
            <person name="Elewa A."/>
            <person name="Iarovenko S."/>
            <person name="Subramanian E."/>
            <person name="Araus A.J."/>
            <person name="Petzold A."/>
            <person name="Susuki M."/>
            <person name="Suzuki K.-i.T."/>
            <person name="Hayashi T."/>
            <person name="Toyoda A."/>
            <person name="Oliveira C."/>
            <person name="Osipova E."/>
            <person name="Leigh N.D."/>
            <person name="Simon A."/>
            <person name="Yun M.H."/>
        </authorList>
    </citation>
    <scope>NUCLEOTIDE SEQUENCE</scope>
    <source>
        <strain evidence="14">20211129_DDA</strain>
        <tissue evidence="14">Liver</tissue>
    </source>
</reference>
<evidence type="ECO:0000313" key="14">
    <source>
        <dbReference type="EMBL" id="KAJ1181610.1"/>
    </source>
</evidence>
<dbReference type="PROSITE" id="PS00086">
    <property type="entry name" value="CYTOCHROME_P450"/>
    <property type="match status" value="1"/>
</dbReference>
<evidence type="ECO:0000256" key="3">
    <source>
        <dbReference type="ARBA" id="ARBA00022617"/>
    </source>
</evidence>
<dbReference type="PRINTS" id="PR00463">
    <property type="entry name" value="EP450I"/>
</dbReference>
<evidence type="ECO:0000256" key="4">
    <source>
        <dbReference type="ARBA" id="ARBA00022723"/>
    </source>
</evidence>
<dbReference type="Proteomes" id="UP001066276">
    <property type="component" value="Chromosome 3_2"/>
</dbReference>
<dbReference type="PRINTS" id="PR01683">
    <property type="entry name" value="EP450ICYP1A"/>
</dbReference>
<dbReference type="PRINTS" id="PR00385">
    <property type="entry name" value="P450"/>
</dbReference>
<dbReference type="GO" id="GO:0004508">
    <property type="term" value="F:steroid 17-alpha-monooxygenase activity"/>
    <property type="evidence" value="ECO:0007669"/>
    <property type="project" value="TreeGrafter"/>
</dbReference>
<comment type="function">
    <text evidence="13">Cytochromes P450 are a group of heme-thiolate monooxygenases. They oxidize a variety of structurally unrelated compounds, including steroids, fatty acids, and xenobiotics.</text>
</comment>
<name>A0AAV7TYP0_PLEWA</name>
<dbReference type="InterPro" id="IPR008066">
    <property type="entry name" value="Cyt_P450_E_grp-I_CYP1"/>
</dbReference>
<evidence type="ECO:0000256" key="7">
    <source>
        <dbReference type="ARBA" id="ARBA00023002"/>
    </source>
</evidence>
<evidence type="ECO:0000256" key="8">
    <source>
        <dbReference type="ARBA" id="ARBA00023004"/>
    </source>
</evidence>
<dbReference type="GO" id="GO:0042448">
    <property type="term" value="P:progesterone metabolic process"/>
    <property type="evidence" value="ECO:0007669"/>
    <property type="project" value="TreeGrafter"/>
</dbReference>
<dbReference type="GO" id="GO:0020037">
    <property type="term" value="F:heme binding"/>
    <property type="evidence" value="ECO:0007669"/>
    <property type="project" value="UniProtKB-UniRule"/>
</dbReference>
<dbReference type="EC" id="1.14.14.1" evidence="13"/>
<evidence type="ECO:0000256" key="9">
    <source>
        <dbReference type="ARBA" id="ARBA00023033"/>
    </source>
</evidence>
<organism evidence="14 15">
    <name type="scientific">Pleurodeles waltl</name>
    <name type="common">Iberian ribbed newt</name>
    <dbReference type="NCBI Taxonomy" id="8319"/>
    <lineage>
        <taxon>Eukaryota</taxon>
        <taxon>Metazoa</taxon>
        <taxon>Chordata</taxon>
        <taxon>Craniata</taxon>
        <taxon>Vertebrata</taxon>
        <taxon>Euteleostomi</taxon>
        <taxon>Amphibia</taxon>
        <taxon>Batrachia</taxon>
        <taxon>Caudata</taxon>
        <taxon>Salamandroidea</taxon>
        <taxon>Salamandridae</taxon>
        <taxon>Pleurodelinae</taxon>
        <taxon>Pleurodeles</taxon>
    </lineage>
</organism>
<dbReference type="InterPro" id="IPR001128">
    <property type="entry name" value="Cyt_P450"/>
</dbReference>
<keyword evidence="6 13" id="KW-0492">Microsome</keyword>
<keyword evidence="9 12" id="KW-0503">Monooxygenase</keyword>
<evidence type="ECO:0000256" key="12">
    <source>
        <dbReference type="RuleBase" id="RU000461"/>
    </source>
</evidence>
<sequence length="449" mass="50797">MARTYGEVMQIQIGMRSVLVLSGLDTFKQALIKQGDDFAGRPDLYTFRHVGDGQSLAFSNDCGEIWKARRRLAQSALKAFASAPCTGSSCSCLVEEHICKEADYLVGKFAELMETKGGFDPCRYIVVSVANVISAMCFATRYGHEDQELVSLVDLTDEFGRAAGSGNLADFIPIFQYLPNRSMENFKRVNAKVFAFIQGLVKQHYQSFDKDNIRDITDSLIDHCQEKKVDENANIQVSDQKIVNIVNDLFGAGFDTVTTALSWSLMYLVAYPEIQKKLQAELDRIIGKERRPRLSDKAMLPYAEAFILEMFRHSSFVPFTIPHCTTRDTSLNGYFVPKDTCVFVNQWQVNHDEKIWKDPFTFNPDRFLSAQGTSVSKTEAEKVTIFGLGKRRCIGEHIGRTEVFLFLTTLVQQLEFSMAGGEKPDMSADYGLTMKHKRCMMHARPRFQL</sequence>
<dbReference type="PANTHER" id="PTHR24289">
    <property type="entry name" value="STEROID 17-ALPHA-HYDROXYLASE/17,20 LYASE"/>
    <property type="match status" value="1"/>
</dbReference>
<proteinExistence type="inferred from homology"/>
<evidence type="ECO:0000256" key="5">
    <source>
        <dbReference type="ARBA" id="ARBA00022824"/>
    </source>
</evidence>
<dbReference type="PANTHER" id="PTHR24289:SF21">
    <property type="entry name" value="CYTOCHROME P450 1A"/>
    <property type="match status" value="1"/>
</dbReference>
<dbReference type="SUPFAM" id="SSF48264">
    <property type="entry name" value="Cytochrome P450"/>
    <property type="match status" value="1"/>
</dbReference>
<dbReference type="Gene3D" id="1.10.630.10">
    <property type="entry name" value="Cytochrome P450"/>
    <property type="match status" value="1"/>
</dbReference>
<keyword evidence="3 11" id="KW-0349">Heme</keyword>
<comment type="similarity">
    <text evidence="2 12">Belongs to the cytochrome P450 family.</text>
</comment>
<evidence type="ECO:0000313" key="15">
    <source>
        <dbReference type="Proteomes" id="UP001066276"/>
    </source>
</evidence>
<gene>
    <name evidence="14" type="ORF">NDU88_006815</name>
</gene>
<dbReference type="FunFam" id="1.10.630.10:FF:000002">
    <property type="entry name" value="Cytochrome P450 1A1"/>
    <property type="match status" value="1"/>
</dbReference>
<dbReference type="EMBL" id="JANPWB010000006">
    <property type="protein sequence ID" value="KAJ1181610.1"/>
    <property type="molecule type" value="Genomic_DNA"/>
</dbReference>
<keyword evidence="8 11" id="KW-0408">Iron</keyword>
<dbReference type="AlphaFoldDB" id="A0AAV7TYP0"/>
<keyword evidence="4 11" id="KW-0479">Metal-binding</keyword>
<dbReference type="InterPro" id="IPR002401">
    <property type="entry name" value="Cyt_P450_E_grp-I"/>
</dbReference>
<comment type="cofactor">
    <cofactor evidence="1 11 13">
        <name>heme</name>
        <dbReference type="ChEBI" id="CHEBI:30413"/>
    </cofactor>
</comment>
<keyword evidence="7 12" id="KW-0560">Oxidoreductase</keyword>
<dbReference type="Pfam" id="PF00067">
    <property type="entry name" value="p450"/>
    <property type="match status" value="1"/>
</dbReference>
<comment type="subcellular location">
    <subcellularLocation>
        <location evidence="13">Endoplasmic reticulum membrane</location>
        <topology evidence="13">Peripheral membrane protein</topology>
    </subcellularLocation>
    <subcellularLocation>
        <location evidence="13">Microsome membrane</location>
        <topology evidence="13">Peripheral membrane protein</topology>
    </subcellularLocation>
</comment>
<dbReference type="InterPro" id="IPR017972">
    <property type="entry name" value="Cyt_P450_CS"/>
</dbReference>
<keyword evidence="15" id="KW-1185">Reference proteome</keyword>
<dbReference type="InterPro" id="IPR036396">
    <property type="entry name" value="Cyt_P450_sf"/>
</dbReference>